<evidence type="ECO:0000256" key="1">
    <source>
        <dbReference type="SAM" id="Coils"/>
    </source>
</evidence>
<sequence>MDSPRQEQSSVNELEYADILARVMMRNRTAERIYNTHVNKAKEAHNQPETAIVRKEQEQDREKSTTQEAEHPKRPEHCIPTTSTPTTHPQLQPATHTKQSPSQKRKSENDSPLKPEANKKARTNASTGAPKQASSLTHGEVATQYHHDRIYAKYVPLDQFLSTLPAHFWTSEDPQAFSRAEFDRCMTKPTLEKQLHASTETGPGRGGESSTKSTAQSSSRSKETLPSQSSTVEDPRMGTLSDAVIDARAVLQHMRDSVIELRGKAAEFQQQAERLERDIVKMERKMGEIEEGAGLPGLAWEE</sequence>
<proteinExistence type="predicted"/>
<dbReference type="Proteomes" id="UP000800097">
    <property type="component" value="Unassembled WGS sequence"/>
</dbReference>
<feature type="compositionally biased region" description="Polar residues" evidence="2">
    <location>
        <begin position="123"/>
        <end position="137"/>
    </location>
</feature>
<feature type="region of interest" description="Disordered" evidence="2">
    <location>
        <begin position="190"/>
        <end position="238"/>
    </location>
</feature>
<reference evidence="3" key="1">
    <citation type="journal article" date="2020" name="Stud. Mycol.">
        <title>101 Dothideomycetes genomes: a test case for predicting lifestyles and emergence of pathogens.</title>
        <authorList>
            <person name="Haridas S."/>
            <person name="Albert R."/>
            <person name="Binder M."/>
            <person name="Bloem J."/>
            <person name="Labutti K."/>
            <person name="Salamov A."/>
            <person name="Andreopoulos B."/>
            <person name="Baker S."/>
            <person name="Barry K."/>
            <person name="Bills G."/>
            <person name="Bluhm B."/>
            <person name="Cannon C."/>
            <person name="Castanera R."/>
            <person name="Culley D."/>
            <person name="Daum C."/>
            <person name="Ezra D."/>
            <person name="Gonzalez J."/>
            <person name="Henrissat B."/>
            <person name="Kuo A."/>
            <person name="Liang C."/>
            <person name="Lipzen A."/>
            <person name="Lutzoni F."/>
            <person name="Magnuson J."/>
            <person name="Mondo S."/>
            <person name="Nolan M."/>
            <person name="Ohm R."/>
            <person name="Pangilinan J."/>
            <person name="Park H.-J."/>
            <person name="Ramirez L."/>
            <person name="Alfaro M."/>
            <person name="Sun H."/>
            <person name="Tritt A."/>
            <person name="Yoshinaga Y."/>
            <person name="Zwiers L.-H."/>
            <person name="Turgeon B."/>
            <person name="Goodwin S."/>
            <person name="Spatafora J."/>
            <person name="Crous P."/>
            <person name="Grigoriev I."/>
        </authorList>
    </citation>
    <scope>NUCLEOTIDE SEQUENCE</scope>
    <source>
        <strain evidence="3">CBS 379.55</strain>
    </source>
</reference>
<evidence type="ECO:0000313" key="3">
    <source>
        <dbReference type="EMBL" id="KAF2271635.1"/>
    </source>
</evidence>
<dbReference type="RefSeq" id="XP_033649174.1">
    <property type="nucleotide sequence ID" value="XM_033799386.1"/>
</dbReference>
<dbReference type="EMBL" id="ML986536">
    <property type="protein sequence ID" value="KAF2271635.1"/>
    <property type="molecule type" value="Genomic_DNA"/>
</dbReference>
<protein>
    <submittedName>
        <fullName evidence="3">Uncharacterized protein</fullName>
    </submittedName>
</protein>
<dbReference type="AlphaFoldDB" id="A0A6A6J5B8"/>
<feature type="compositionally biased region" description="Low complexity" evidence="2">
    <location>
        <begin position="209"/>
        <end position="219"/>
    </location>
</feature>
<organism evidence="3 4">
    <name type="scientific">Westerdykella ornata</name>
    <dbReference type="NCBI Taxonomy" id="318751"/>
    <lineage>
        <taxon>Eukaryota</taxon>
        <taxon>Fungi</taxon>
        <taxon>Dikarya</taxon>
        <taxon>Ascomycota</taxon>
        <taxon>Pezizomycotina</taxon>
        <taxon>Dothideomycetes</taxon>
        <taxon>Pleosporomycetidae</taxon>
        <taxon>Pleosporales</taxon>
        <taxon>Sporormiaceae</taxon>
        <taxon>Westerdykella</taxon>
    </lineage>
</organism>
<feature type="coiled-coil region" evidence="1">
    <location>
        <begin position="258"/>
        <end position="292"/>
    </location>
</feature>
<evidence type="ECO:0000313" key="4">
    <source>
        <dbReference type="Proteomes" id="UP000800097"/>
    </source>
</evidence>
<gene>
    <name evidence="3" type="ORF">EI97DRAFT_437666</name>
</gene>
<feature type="compositionally biased region" description="Basic and acidic residues" evidence="2">
    <location>
        <begin position="105"/>
        <end position="119"/>
    </location>
</feature>
<feature type="compositionally biased region" description="Polar residues" evidence="2">
    <location>
        <begin position="80"/>
        <end position="102"/>
    </location>
</feature>
<name>A0A6A6J5B8_WESOR</name>
<dbReference type="GeneID" id="54552561"/>
<feature type="region of interest" description="Disordered" evidence="2">
    <location>
        <begin position="36"/>
        <end position="139"/>
    </location>
</feature>
<accession>A0A6A6J5B8</accession>
<feature type="compositionally biased region" description="Basic and acidic residues" evidence="2">
    <location>
        <begin position="40"/>
        <end position="77"/>
    </location>
</feature>
<evidence type="ECO:0000256" key="2">
    <source>
        <dbReference type="SAM" id="MobiDB-lite"/>
    </source>
</evidence>
<keyword evidence="4" id="KW-1185">Reference proteome</keyword>
<keyword evidence="1" id="KW-0175">Coiled coil</keyword>